<feature type="compositionally biased region" description="Low complexity" evidence="1">
    <location>
        <begin position="239"/>
        <end position="254"/>
    </location>
</feature>
<keyword evidence="3" id="KW-1185">Reference proteome</keyword>
<dbReference type="Proteomes" id="UP000002630">
    <property type="component" value="Linkage Group LG17"/>
</dbReference>
<protein>
    <submittedName>
        <fullName evidence="2">Uncharacterized protein</fullName>
    </submittedName>
</protein>
<reference evidence="2 3" key="1">
    <citation type="journal article" date="2010" name="Nature">
        <title>The Ectocarpus genome and the independent evolution of multicellularity in brown algae.</title>
        <authorList>
            <person name="Cock J.M."/>
            <person name="Sterck L."/>
            <person name="Rouze P."/>
            <person name="Scornet D."/>
            <person name="Allen A.E."/>
            <person name="Amoutzias G."/>
            <person name="Anthouard V."/>
            <person name="Artiguenave F."/>
            <person name="Aury J.M."/>
            <person name="Badger J.H."/>
            <person name="Beszteri B."/>
            <person name="Billiau K."/>
            <person name="Bonnet E."/>
            <person name="Bothwell J.H."/>
            <person name="Bowler C."/>
            <person name="Boyen C."/>
            <person name="Brownlee C."/>
            <person name="Carrano C.J."/>
            <person name="Charrier B."/>
            <person name="Cho G.Y."/>
            <person name="Coelho S.M."/>
            <person name="Collen J."/>
            <person name="Corre E."/>
            <person name="Da Silva C."/>
            <person name="Delage L."/>
            <person name="Delaroque N."/>
            <person name="Dittami S.M."/>
            <person name="Doulbeau S."/>
            <person name="Elias M."/>
            <person name="Farnham G."/>
            <person name="Gachon C.M."/>
            <person name="Gschloessl B."/>
            <person name="Heesch S."/>
            <person name="Jabbari K."/>
            <person name="Jubin C."/>
            <person name="Kawai H."/>
            <person name="Kimura K."/>
            <person name="Kloareg B."/>
            <person name="Kupper F.C."/>
            <person name="Lang D."/>
            <person name="Le Bail A."/>
            <person name="Leblanc C."/>
            <person name="Lerouge P."/>
            <person name="Lohr M."/>
            <person name="Lopez P.J."/>
            <person name="Martens C."/>
            <person name="Maumus F."/>
            <person name="Michel G."/>
            <person name="Miranda-Saavedra D."/>
            <person name="Morales J."/>
            <person name="Moreau H."/>
            <person name="Motomura T."/>
            <person name="Nagasato C."/>
            <person name="Napoli C.A."/>
            <person name="Nelson D.R."/>
            <person name="Nyvall-Collen P."/>
            <person name="Peters A.F."/>
            <person name="Pommier C."/>
            <person name="Potin P."/>
            <person name="Poulain J."/>
            <person name="Quesneville H."/>
            <person name="Read B."/>
            <person name="Rensing S.A."/>
            <person name="Ritter A."/>
            <person name="Rousvoal S."/>
            <person name="Samanta M."/>
            <person name="Samson G."/>
            <person name="Schroeder D.C."/>
            <person name="Segurens B."/>
            <person name="Strittmatter M."/>
            <person name="Tonon T."/>
            <person name="Tregear J.W."/>
            <person name="Valentin K."/>
            <person name="von Dassow P."/>
            <person name="Yamagishi T."/>
            <person name="Van de Peer Y."/>
            <person name="Wincker P."/>
        </authorList>
    </citation>
    <scope>NUCLEOTIDE SEQUENCE [LARGE SCALE GENOMIC DNA]</scope>
    <source>
        <strain evidence="3">Ec32 / CCAP1310/4</strain>
    </source>
</reference>
<dbReference type="EMBL" id="FN649742">
    <property type="protein sequence ID" value="CBJ33068.1"/>
    <property type="molecule type" value="Genomic_DNA"/>
</dbReference>
<feature type="compositionally biased region" description="Basic residues" evidence="1">
    <location>
        <begin position="41"/>
        <end position="69"/>
    </location>
</feature>
<dbReference type="OrthoDB" id="10363804at2759"/>
<proteinExistence type="predicted"/>
<feature type="region of interest" description="Disordered" evidence="1">
    <location>
        <begin position="213"/>
        <end position="254"/>
    </location>
</feature>
<evidence type="ECO:0000256" key="1">
    <source>
        <dbReference type="SAM" id="MobiDB-lite"/>
    </source>
</evidence>
<feature type="region of interest" description="Disordered" evidence="1">
    <location>
        <begin position="1"/>
        <end position="80"/>
    </location>
</feature>
<feature type="compositionally biased region" description="Polar residues" evidence="1">
    <location>
        <begin position="226"/>
        <end position="238"/>
    </location>
</feature>
<name>D7G0N9_ECTSI</name>
<sequence length="490" mass="51084">MTADTVVGRRASYRGGESGLLEAGSSGGYQHLEVHPASAARKGKKNGGSKRAKKSKESKKAGRAKKPKKSKVEANKGGGRRLLQASADGALLPACSSLFVPTGAGDELTGTYDFQGHYSDRRPVYAAANGNKFFAKDEEGVPTTWYITQASPNSKFFLSLESAVFEPADLKDPEDMLQPWVRNNDPTCGSCISKLHMSCSAWTADVIAAAPVTTTPAPNDPVPSSPAENENSTMSTAETVVPPATTPAPTDLPTDTTMVDTSAVGGCANLKINNGEDRAGVYSLSGVDGEGGVVFRNGRPSYAAVGADRTDVVFSTTMNVCASGYGVVDADWAVGVEYLPPTSTVNTVFLMYVAENVGVDTADDAAASSDNDGCEVPVWLLVADGAESLDAAGENTFLSVSGVDDPSEATSWAKFTPATSTTRPTLEENFWIDFGCADAGEVEEALAATADTRYGGEEEQGTASLSSNSTALVPVGSEPNARWLSTMFAL</sequence>
<dbReference type="AlphaFoldDB" id="D7G0N9"/>
<evidence type="ECO:0000313" key="3">
    <source>
        <dbReference type="Proteomes" id="UP000002630"/>
    </source>
</evidence>
<feature type="region of interest" description="Disordered" evidence="1">
    <location>
        <begin position="452"/>
        <end position="471"/>
    </location>
</feature>
<gene>
    <name evidence="2" type="ORF">Esi_0414_0013</name>
</gene>
<evidence type="ECO:0000313" key="2">
    <source>
        <dbReference type="EMBL" id="CBJ33068.1"/>
    </source>
</evidence>
<dbReference type="EMBL" id="FN648613">
    <property type="protein sequence ID" value="CBJ33068.1"/>
    <property type="molecule type" value="Genomic_DNA"/>
</dbReference>
<feature type="compositionally biased region" description="Polar residues" evidence="1">
    <location>
        <begin position="461"/>
        <end position="471"/>
    </location>
</feature>
<dbReference type="InParanoid" id="D7G0N9"/>
<accession>D7G0N9</accession>
<organism evidence="2 3">
    <name type="scientific">Ectocarpus siliculosus</name>
    <name type="common">Brown alga</name>
    <name type="synonym">Conferva siliculosa</name>
    <dbReference type="NCBI Taxonomy" id="2880"/>
    <lineage>
        <taxon>Eukaryota</taxon>
        <taxon>Sar</taxon>
        <taxon>Stramenopiles</taxon>
        <taxon>Ochrophyta</taxon>
        <taxon>PX clade</taxon>
        <taxon>Phaeophyceae</taxon>
        <taxon>Ectocarpales</taxon>
        <taxon>Ectocarpaceae</taxon>
        <taxon>Ectocarpus</taxon>
    </lineage>
</organism>